<dbReference type="EMBL" id="QEVW01000031">
    <property type="protein sequence ID" value="RAW09929.1"/>
    <property type="molecule type" value="Genomic_DNA"/>
</dbReference>
<evidence type="ECO:0000256" key="1">
    <source>
        <dbReference type="ARBA" id="ARBA00010792"/>
    </source>
</evidence>
<feature type="transmembrane region" description="Helical" evidence="2">
    <location>
        <begin position="174"/>
        <end position="192"/>
    </location>
</feature>
<comment type="caution">
    <text evidence="4">The sequence shown here is derived from an EMBL/GenBank/DDBJ whole genome shotgun (WGS) entry which is preliminary data.</text>
</comment>
<evidence type="ECO:0000259" key="3">
    <source>
        <dbReference type="Pfam" id="PF09335"/>
    </source>
</evidence>
<dbReference type="InterPro" id="IPR051311">
    <property type="entry name" value="DedA_domain"/>
</dbReference>
<accession>A0A329QE13</accession>
<sequence length="198" mass="22309">MGDIINQILEVITGMGYWGILLGMTLEVIPSEIVLAYAGYLVYHGQLSLVEAVIFGTLGCLLQHVILYAIGRYGGRMLVDKYGKYLHIKSKHVDMTERWFQKYGVGVVFTSRFIPVVRQAISIPAGIAKMNIFIFLLFSGLASIPWAILFVFLGKTLGENWKNINEIAAPYTQPFLWGAVGLMFIYVVFKTIRHKKVQ</sequence>
<feature type="domain" description="VTT" evidence="3">
    <location>
        <begin position="29"/>
        <end position="155"/>
    </location>
</feature>
<keyword evidence="2" id="KW-1133">Transmembrane helix</keyword>
<evidence type="ECO:0000313" key="4">
    <source>
        <dbReference type="EMBL" id="RAW09929.1"/>
    </source>
</evidence>
<keyword evidence="2" id="KW-0472">Membrane</keyword>
<dbReference type="InterPro" id="IPR032816">
    <property type="entry name" value="VTT_dom"/>
</dbReference>
<dbReference type="GO" id="GO:0005886">
    <property type="term" value="C:plasma membrane"/>
    <property type="evidence" value="ECO:0007669"/>
    <property type="project" value="TreeGrafter"/>
</dbReference>
<comment type="similarity">
    <text evidence="1">Belongs to the DedA family.</text>
</comment>
<dbReference type="Proteomes" id="UP000250642">
    <property type="component" value="Unassembled WGS sequence"/>
</dbReference>
<feature type="transmembrane region" description="Helical" evidence="2">
    <location>
        <begin position="132"/>
        <end position="154"/>
    </location>
</feature>
<reference evidence="4 5" key="1">
    <citation type="submission" date="2018-04" db="EMBL/GenBank/DDBJ databases">
        <title>Paenibacillus taichungensis Genome sequencing and assembly.</title>
        <authorList>
            <person name="Xu J."/>
            <person name="Rensing C."/>
            <person name="Mazhar H.S."/>
        </authorList>
    </citation>
    <scope>NUCLEOTIDE SEQUENCE [LARGE SCALE GENOMIC DNA]</scope>
    <source>
        <strain evidence="4 5">NC1</strain>
    </source>
</reference>
<gene>
    <name evidence="4" type="ORF">DC345_29945</name>
</gene>
<dbReference type="Pfam" id="PF09335">
    <property type="entry name" value="VTT_dom"/>
    <property type="match status" value="1"/>
</dbReference>
<dbReference type="RefSeq" id="WP_113056241.1">
    <property type="nucleotide sequence ID" value="NZ_CP175536.1"/>
</dbReference>
<protein>
    <submittedName>
        <fullName evidence="4">DedA family protein</fullName>
    </submittedName>
</protein>
<evidence type="ECO:0000256" key="2">
    <source>
        <dbReference type="SAM" id="Phobius"/>
    </source>
</evidence>
<name>A0A329QE13_9BACL</name>
<dbReference type="AlphaFoldDB" id="A0A329QE13"/>
<evidence type="ECO:0000313" key="5">
    <source>
        <dbReference type="Proteomes" id="UP000250642"/>
    </source>
</evidence>
<dbReference type="PANTHER" id="PTHR42709:SF8">
    <property type="entry name" value="UNDECAPRENYL PHOSPHATE TRANSPORTER A"/>
    <property type="match status" value="1"/>
</dbReference>
<proteinExistence type="inferred from homology"/>
<feature type="transmembrane region" description="Helical" evidence="2">
    <location>
        <begin position="49"/>
        <end position="71"/>
    </location>
</feature>
<dbReference type="PANTHER" id="PTHR42709">
    <property type="entry name" value="ALKALINE PHOSPHATASE LIKE PROTEIN"/>
    <property type="match status" value="1"/>
</dbReference>
<keyword evidence="2" id="KW-0812">Transmembrane</keyword>
<organism evidence="4 5">
    <name type="scientific">Paenibacillus taichungensis</name>
    <dbReference type="NCBI Taxonomy" id="484184"/>
    <lineage>
        <taxon>Bacteria</taxon>
        <taxon>Bacillati</taxon>
        <taxon>Bacillota</taxon>
        <taxon>Bacilli</taxon>
        <taxon>Bacillales</taxon>
        <taxon>Paenibacillaceae</taxon>
        <taxon>Paenibacillus</taxon>
    </lineage>
</organism>